<dbReference type="InterPro" id="IPR050111">
    <property type="entry name" value="C-type_lectin/snaclec_domain"/>
</dbReference>
<dbReference type="Proteomes" id="UP000472263">
    <property type="component" value="Chromosome 11"/>
</dbReference>
<dbReference type="Pfam" id="PF00059">
    <property type="entry name" value="Lectin_C"/>
    <property type="match status" value="1"/>
</dbReference>
<dbReference type="InterPro" id="IPR018378">
    <property type="entry name" value="C-type_lectin_CS"/>
</dbReference>
<accession>A0A667YIU8</accession>
<reference evidence="3" key="2">
    <citation type="submission" date="2025-08" db="UniProtKB">
        <authorList>
            <consortium name="Ensembl"/>
        </authorList>
    </citation>
    <scope>IDENTIFICATION</scope>
</reference>
<dbReference type="PRINTS" id="PR01504">
    <property type="entry name" value="PNCREATITSAP"/>
</dbReference>
<keyword evidence="1" id="KW-1015">Disulfide bond</keyword>
<dbReference type="InterPro" id="IPR016186">
    <property type="entry name" value="C-type_lectin-like/link_sf"/>
</dbReference>
<name>A0A667YIU8_9TELE</name>
<sequence length="152" mass="17721">CGSGLIRGLVICHKASKGVKRSCYSGWAPFGSRCFRFFNYPRTWAQAERYCLRFGANLVSIHSSFENLFVKVLIRTGTGQHTRTWIGATDSRQNRRWFWTDKSRFNYSAWNRGEPNNLYGWGREACVEINYGEGKGWNDLRCWLKRPFVCSK</sequence>
<keyword evidence="4" id="KW-1185">Reference proteome</keyword>
<organism evidence="3 4">
    <name type="scientific">Myripristis murdjan</name>
    <name type="common">pinecone soldierfish</name>
    <dbReference type="NCBI Taxonomy" id="586833"/>
    <lineage>
        <taxon>Eukaryota</taxon>
        <taxon>Metazoa</taxon>
        <taxon>Chordata</taxon>
        <taxon>Craniata</taxon>
        <taxon>Vertebrata</taxon>
        <taxon>Euteleostomi</taxon>
        <taxon>Actinopterygii</taxon>
        <taxon>Neopterygii</taxon>
        <taxon>Teleostei</taxon>
        <taxon>Neoteleostei</taxon>
        <taxon>Acanthomorphata</taxon>
        <taxon>Holocentriformes</taxon>
        <taxon>Holocentridae</taxon>
        <taxon>Myripristis</taxon>
    </lineage>
</organism>
<dbReference type="PROSITE" id="PS50041">
    <property type="entry name" value="C_TYPE_LECTIN_2"/>
    <property type="match status" value="1"/>
</dbReference>
<dbReference type="PROSITE" id="PS00615">
    <property type="entry name" value="C_TYPE_LECTIN_1"/>
    <property type="match status" value="1"/>
</dbReference>
<dbReference type="Ensembl" id="ENSMMDT00005028482.1">
    <property type="protein sequence ID" value="ENSMMDP00005027812.1"/>
    <property type="gene ID" value="ENSMMDG00005013331.1"/>
</dbReference>
<dbReference type="GeneTree" id="ENSGT01150000286973"/>
<evidence type="ECO:0000313" key="4">
    <source>
        <dbReference type="Proteomes" id="UP000472263"/>
    </source>
</evidence>
<dbReference type="AlphaFoldDB" id="A0A667YIU8"/>
<protein>
    <recommendedName>
        <fullName evidence="2">C-type lectin domain-containing protein</fullName>
    </recommendedName>
</protein>
<proteinExistence type="predicted"/>
<reference evidence="3" key="1">
    <citation type="submission" date="2019-06" db="EMBL/GenBank/DDBJ databases">
        <authorList>
            <consortium name="Wellcome Sanger Institute Data Sharing"/>
        </authorList>
    </citation>
    <scope>NUCLEOTIDE SEQUENCE [LARGE SCALE GENOMIC DNA]</scope>
</reference>
<evidence type="ECO:0000313" key="3">
    <source>
        <dbReference type="Ensembl" id="ENSMMDP00005027812.1"/>
    </source>
</evidence>
<feature type="domain" description="C-type lectin" evidence="2">
    <location>
        <begin position="30"/>
        <end position="151"/>
    </location>
</feature>
<dbReference type="Gene3D" id="3.10.100.10">
    <property type="entry name" value="Mannose-Binding Protein A, subunit A"/>
    <property type="match status" value="1"/>
</dbReference>
<evidence type="ECO:0000259" key="2">
    <source>
        <dbReference type="PROSITE" id="PS50041"/>
    </source>
</evidence>
<dbReference type="PANTHER" id="PTHR22803">
    <property type="entry name" value="MANNOSE, PHOSPHOLIPASE, LECTIN RECEPTOR RELATED"/>
    <property type="match status" value="1"/>
</dbReference>
<dbReference type="InterPro" id="IPR001304">
    <property type="entry name" value="C-type_lectin-like"/>
</dbReference>
<dbReference type="InterPro" id="IPR016187">
    <property type="entry name" value="CTDL_fold"/>
</dbReference>
<reference evidence="3" key="3">
    <citation type="submission" date="2025-09" db="UniProtKB">
        <authorList>
            <consortium name="Ensembl"/>
        </authorList>
    </citation>
    <scope>IDENTIFICATION</scope>
</reference>
<dbReference type="CDD" id="cd00037">
    <property type="entry name" value="CLECT"/>
    <property type="match status" value="1"/>
</dbReference>
<evidence type="ECO:0000256" key="1">
    <source>
        <dbReference type="ARBA" id="ARBA00023157"/>
    </source>
</evidence>
<dbReference type="SMART" id="SM00034">
    <property type="entry name" value="CLECT"/>
    <property type="match status" value="1"/>
</dbReference>
<dbReference type="SUPFAM" id="SSF56436">
    <property type="entry name" value="C-type lectin-like"/>
    <property type="match status" value="1"/>
</dbReference>